<accession>A0A2A6ZCS4</accession>
<feature type="transmembrane region" description="Helical" evidence="2">
    <location>
        <begin position="39"/>
        <end position="58"/>
    </location>
</feature>
<keyword evidence="2" id="KW-0812">Transmembrane</keyword>
<feature type="region of interest" description="Disordered" evidence="1">
    <location>
        <begin position="1"/>
        <end position="30"/>
    </location>
</feature>
<keyword evidence="2" id="KW-1133">Transmembrane helix</keyword>
<dbReference type="EMBL" id="NMTQ01000020">
    <property type="protein sequence ID" value="PDX59172.1"/>
    <property type="molecule type" value="Genomic_DNA"/>
</dbReference>
<comment type="caution">
    <text evidence="3">The sequence shown here is derived from an EMBL/GenBank/DDBJ whole genome shotgun (WGS) entry which is preliminary data.</text>
</comment>
<evidence type="ECO:0000313" key="4">
    <source>
        <dbReference type="Proteomes" id="UP000220752"/>
    </source>
</evidence>
<dbReference type="RefSeq" id="WP_097774523.1">
    <property type="nucleotide sequence ID" value="NZ_CABMES010000004.1"/>
</dbReference>
<name>A0A2A6ZCS4_9FIRM</name>
<gene>
    <name evidence="3" type="ORF">CGS46_04175</name>
</gene>
<sequence length="106" mass="11593">MNPFQSDNIWKKKARQGKAQQHPLTPQQEWQKQVNSSSLWLGGGVVLLALYLAAVRAGTVALDASAVVLIVVVGCFCVYTAASLGRLMKNKPEEKAAKKKKKAKKE</sequence>
<dbReference type="AlphaFoldDB" id="A0A2A6ZCS4"/>
<keyword evidence="2" id="KW-0472">Membrane</keyword>
<dbReference type="Proteomes" id="UP000220752">
    <property type="component" value="Unassembled WGS sequence"/>
</dbReference>
<proteinExistence type="predicted"/>
<keyword evidence="4" id="KW-1185">Reference proteome</keyword>
<organism evidence="3 4">
    <name type="scientific">Faecalibacterium langellae</name>
    <dbReference type="NCBI Taxonomy" id="3435293"/>
    <lineage>
        <taxon>Bacteria</taxon>
        <taxon>Bacillati</taxon>
        <taxon>Bacillota</taxon>
        <taxon>Clostridia</taxon>
        <taxon>Eubacteriales</taxon>
        <taxon>Oscillospiraceae</taxon>
        <taxon>Faecalibacterium</taxon>
    </lineage>
</organism>
<evidence type="ECO:0000256" key="2">
    <source>
        <dbReference type="SAM" id="Phobius"/>
    </source>
</evidence>
<feature type="transmembrane region" description="Helical" evidence="2">
    <location>
        <begin position="64"/>
        <end position="85"/>
    </location>
</feature>
<feature type="compositionally biased region" description="Polar residues" evidence="1">
    <location>
        <begin position="18"/>
        <end position="30"/>
    </location>
</feature>
<evidence type="ECO:0000313" key="3">
    <source>
        <dbReference type="EMBL" id="PDX59172.1"/>
    </source>
</evidence>
<protein>
    <submittedName>
        <fullName evidence="3">Uncharacterized protein</fullName>
    </submittedName>
</protein>
<reference evidence="3 4" key="1">
    <citation type="journal article" date="2017" name="Front. Microbiol.">
        <title>New Insights into the Diversity of the Genus Faecalibacterium.</title>
        <authorList>
            <person name="Benevides L."/>
            <person name="Burman S."/>
            <person name="Martin R."/>
            <person name="Robert V."/>
            <person name="Thomas M."/>
            <person name="Miquel S."/>
            <person name="Chain F."/>
            <person name="Sokol H."/>
            <person name="Bermudez-Humaran L.G."/>
            <person name="Morrison M."/>
            <person name="Langella P."/>
            <person name="Azevedo V.A."/>
            <person name="Chatel J.M."/>
            <person name="Soares S."/>
        </authorList>
    </citation>
    <scope>NUCLEOTIDE SEQUENCE [LARGE SCALE GENOMIC DNA]</scope>
    <source>
        <strain evidence="4">CNCM I-4540</strain>
    </source>
</reference>
<evidence type="ECO:0000256" key="1">
    <source>
        <dbReference type="SAM" id="MobiDB-lite"/>
    </source>
</evidence>